<dbReference type="InterPro" id="IPR006675">
    <property type="entry name" value="HDIG_dom"/>
</dbReference>
<dbReference type="PANTHER" id="PTHR11373:SF43">
    <property type="entry name" value="DEOXYGUANOSINETRIPHOSPHATE TRIPHOSPHOHYDROLASE-LIKE PROTEIN"/>
    <property type="match status" value="1"/>
</dbReference>
<organism evidence="5 6">
    <name type="scientific">Hyphomicrobium denitrificans (strain ATCC 51888 / DSM 1869 / NCIMB 11706 / TK 0415)</name>
    <dbReference type="NCBI Taxonomy" id="582899"/>
    <lineage>
        <taxon>Bacteria</taxon>
        <taxon>Pseudomonadati</taxon>
        <taxon>Pseudomonadota</taxon>
        <taxon>Alphaproteobacteria</taxon>
        <taxon>Hyphomicrobiales</taxon>
        <taxon>Hyphomicrobiaceae</taxon>
        <taxon>Hyphomicrobium</taxon>
    </lineage>
</organism>
<dbReference type="InterPro" id="IPR023023">
    <property type="entry name" value="dNTPase_2"/>
</dbReference>
<keyword evidence="1 2" id="KW-0378">Hydrolase</keyword>
<proteinExistence type="inferred from homology"/>
<dbReference type="InterPro" id="IPR003607">
    <property type="entry name" value="HD/PDEase_dom"/>
</dbReference>
<dbReference type="eggNOG" id="COG0232">
    <property type="taxonomic scope" value="Bacteria"/>
</dbReference>
<dbReference type="STRING" id="582899.Hden_1257"/>
<dbReference type="SUPFAM" id="SSF109604">
    <property type="entry name" value="HD-domain/PDEase-like"/>
    <property type="match status" value="1"/>
</dbReference>
<dbReference type="OrthoDB" id="9803619at2"/>
<dbReference type="HAMAP" id="MF_01212">
    <property type="entry name" value="dGTPase_type2"/>
    <property type="match status" value="1"/>
</dbReference>
<dbReference type="Pfam" id="PF13286">
    <property type="entry name" value="HD_assoc"/>
    <property type="match status" value="1"/>
</dbReference>
<dbReference type="NCBIfam" id="TIGR00277">
    <property type="entry name" value="HDIG"/>
    <property type="match status" value="1"/>
</dbReference>
<evidence type="ECO:0000313" key="5">
    <source>
        <dbReference type="EMBL" id="ADJ23069.1"/>
    </source>
</evidence>
<keyword evidence="6" id="KW-1185">Reference proteome</keyword>
<dbReference type="InterPro" id="IPR050135">
    <property type="entry name" value="dGTPase-like"/>
</dbReference>
<evidence type="ECO:0000256" key="3">
    <source>
        <dbReference type="SAM" id="MobiDB-lite"/>
    </source>
</evidence>
<feature type="region of interest" description="Disordered" evidence="3">
    <location>
        <begin position="1"/>
        <end position="22"/>
    </location>
</feature>
<reference evidence="6" key="1">
    <citation type="journal article" date="2011" name="J. Bacteriol.">
        <title>Genome sequences of eight morphologically diverse alphaproteobacteria.</title>
        <authorList>
            <consortium name="US DOE Joint Genome Institute"/>
            <person name="Brown P.J."/>
            <person name="Kysela D.T."/>
            <person name="Buechlein A."/>
            <person name="Hemmerich C."/>
            <person name="Brun Y.V."/>
        </authorList>
    </citation>
    <scope>NUCLEOTIDE SEQUENCE [LARGE SCALE GENOMIC DNA]</scope>
    <source>
        <strain evidence="6">ATCC 51888 / DSM 1869 / NCIB 11706 / TK 0415</strain>
    </source>
</reference>
<dbReference type="AlphaFoldDB" id="D8JWF6"/>
<dbReference type="EMBL" id="CP002083">
    <property type="protein sequence ID" value="ADJ23069.1"/>
    <property type="molecule type" value="Genomic_DNA"/>
</dbReference>
<dbReference type="HOGENOM" id="CLU_028163_1_0_5"/>
<dbReference type="InterPro" id="IPR006261">
    <property type="entry name" value="dGTPase"/>
</dbReference>
<protein>
    <recommendedName>
        <fullName evidence="2">Deoxyguanosinetriphosphate triphosphohydrolase-like protein</fullName>
    </recommendedName>
</protein>
<dbReference type="GO" id="GO:0006203">
    <property type="term" value="P:dGTP catabolic process"/>
    <property type="evidence" value="ECO:0007669"/>
    <property type="project" value="TreeGrafter"/>
</dbReference>
<evidence type="ECO:0000259" key="4">
    <source>
        <dbReference type="PROSITE" id="PS51831"/>
    </source>
</evidence>
<comment type="similarity">
    <text evidence="2">Belongs to the dGTPase family. Type 2 subfamily.</text>
</comment>
<evidence type="ECO:0000256" key="2">
    <source>
        <dbReference type="HAMAP-Rule" id="MF_01212"/>
    </source>
</evidence>
<dbReference type="Pfam" id="PF01966">
    <property type="entry name" value="HD"/>
    <property type="match status" value="1"/>
</dbReference>
<dbReference type="InterPro" id="IPR026875">
    <property type="entry name" value="PHydrolase_assoc_dom"/>
</dbReference>
<name>D8JWF6_HYPDA</name>
<dbReference type="Proteomes" id="UP000002033">
    <property type="component" value="Chromosome"/>
</dbReference>
<dbReference type="NCBIfam" id="TIGR01353">
    <property type="entry name" value="dGTP_triPase"/>
    <property type="match status" value="1"/>
</dbReference>
<dbReference type="InterPro" id="IPR006674">
    <property type="entry name" value="HD_domain"/>
</dbReference>
<dbReference type="CDD" id="cd00077">
    <property type="entry name" value="HDc"/>
    <property type="match status" value="1"/>
</dbReference>
<dbReference type="GO" id="GO:0008832">
    <property type="term" value="F:dGTPase activity"/>
    <property type="evidence" value="ECO:0007669"/>
    <property type="project" value="TreeGrafter"/>
</dbReference>
<dbReference type="KEGG" id="hdn:Hden_1257"/>
<evidence type="ECO:0000256" key="1">
    <source>
        <dbReference type="ARBA" id="ARBA00022801"/>
    </source>
</evidence>
<dbReference type="NCBIfam" id="NF002328">
    <property type="entry name" value="PRK01286.1-3"/>
    <property type="match status" value="1"/>
</dbReference>
<gene>
    <name evidence="5" type="ordered locus">Hden_1257</name>
</gene>
<dbReference type="PANTHER" id="PTHR11373">
    <property type="entry name" value="DEOXYNUCLEOSIDE TRIPHOSPHATE TRIPHOSPHOHYDROLASE"/>
    <property type="match status" value="1"/>
</dbReference>
<dbReference type="RefSeq" id="WP_013215284.1">
    <property type="nucleotide sequence ID" value="NC_014313.1"/>
</dbReference>
<accession>D8JWF6</accession>
<dbReference type="NCBIfam" id="NF002326">
    <property type="entry name" value="PRK01286.1-1"/>
    <property type="match status" value="1"/>
</dbReference>
<sequence length="409" mass="45466">MPTRLKPGADLADYGQNLRPGERVPANYAASAVPSRGRLAAEPDCTTRSPFQRDRDRVLHSSAFRRLAYKTQVFLPHEGDHYRTRLTHTLEVAQIARTMARQLRLDEDLAETIALAHDLGHSPFGHAGERALDTAMTDFGGFDHNAQSVRVVTKLERKYLAFDGLNLTWETLEGLVKHNGPVKASRSAVAKVVRQFDDWRPLDLDKWASAEAQVASLADDIAYLSHDVDDGLRAGLISLGALAETPLAGGMAREVMSLGKTVETGRVIYEITRRMITVMVGDVIDESRRRLAALAPSSADDIRHAGKATVAFSGEMFADLAQLRKFLFKSVYHHRKVLDVMERAEQIVRDLFARYNADPAALPEDWRDAALSLDANGRARLACDFLAGQTDRYAIAEYRRLFDATAELR</sequence>
<feature type="domain" description="HD" evidence="4">
    <location>
        <begin position="85"/>
        <end position="202"/>
    </location>
</feature>
<evidence type="ECO:0000313" key="6">
    <source>
        <dbReference type="Proteomes" id="UP000002033"/>
    </source>
</evidence>
<dbReference type="SMART" id="SM00471">
    <property type="entry name" value="HDc"/>
    <property type="match status" value="1"/>
</dbReference>
<dbReference type="Gene3D" id="1.10.3210.10">
    <property type="entry name" value="Hypothetical protein af1432"/>
    <property type="match status" value="1"/>
</dbReference>
<dbReference type="PROSITE" id="PS51831">
    <property type="entry name" value="HD"/>
    <property type="match status" value="1"/>
</dbReference>